<proteinExistence type="predicted"/>
<evidence type="ECO:0000256" key="1">
    <source>
        <dbReference type="SAM" id="MobiDB-lite"/>
    </source>
</evidence>
<evidence type="ECO:0000313" key="3">
    <source>
        <dbReference type="Proteomes" id="UP000287651"/>
    </source>
</evidence>
<feature type="non-terminal residue" evidence="2">
    <location>
        <position position="1"/>
    </location>
</feature>
<feature type="region of interest" description="Disordered" evidence="1">
    <location>
        <begin position="1"/>
        <end position="59"/>
    </location>
</feature>
<organism evidence="2 3">
    <name type="scientific">Ensete ventricosum</name>
    <name type="common">Abyssinian banana</name>
    <name type="synonym">Musa ensete</name>
    <dbReference type="NCBI Taxonomy" id="4639"/>
    <lineage>
        <taxon>Eukaryota</taxon>
        <taxon>Viridiplantae</taxon>
        <taxon>Streptophyta</taxon>
        <taxon>Embryophyta</taxon>
        <taxon>Tracheophyta</taxon>
        <taxon>Spermatophyta</taxon>
        <taxon>Magnoliopsida</taxon>
        <taxon>Liliopsida</taxon>
        <taxon>Zingiberales</taxon>
        <taxon>Musaceae</taxon>
        <taxon>Ensete</taxon>
    </lineage>
</organism>
<dbReference type="AlphaFoldDB" id="A0A426XIJ4"/>
<comment type="caution">
    <text evidence="2">The sequence shown here is derived from an EMBL/GenBank/DDBJ whole genome shotgun (WGS) entry which is preliminary data.</text>
</comment>
<name>A0A426XIJ4_ENSVE</name>
<sequence>APLQPRTVRRAKSQGTDASITEEGRGQRIDALPRQVGPELGRAIPGHRRSSRCDLSPGNHIGASASQNVECVKLEEILHMNSARVE</sequence>
<gene>
    <name evidence="2" type="ORF">B296_00014894</name>
</gene>
<reference evidence="2 3" key="1">
    <citation type="journal article" date="2014" name="Agronomy (Basel)">
        <title>A Draft Genome Sequence for Ensete ventricosum, the Drought-Tolerant Tree Against Hunger.</title>
        <authorList>
            <person name="Harrison J."/>
            <person name="Moore K.A."/>
            <person name="Paszkiewicz K."/>
            <person name="Jones T."/>
            <person name="Grant M."/>
            <person name="Ambacheew D."/>
            <person name="Muzemil S."/>
            <person name="Studholme D.J."/>
        </authorList>
    </citation>
    <scope>NUCLEOTIDE SEQUENCE [LARGE SCALE GENOMIC DNA]</scope>
</reference>
<accession>A0A426XIJ4</accession>
<evidence type="ECO:0000313" key="2">
    <source>
        <dbReference type="EMBL" id="RRT39274.1"/>
    </source>
</evidence>
<protein>
    <submittedName>
        <fullName evidence="2">Uncharacterized protein</fullName>
    </submittedName>
</protein>
<dbReference type="EMBL" id="AMZH03020324">
    <property type="protein sequence ID" value="RRT39274.1"/>
    <property type="molecule type" value="Genomic_DNA"/>
</dbReference>
<dbReference type="Proteomes" id="UP000287651">
    <property type="component" value="Unassembled WGS sequence"/>
</dbReference>